<accession>A0ABY1ZKH9</accession>
<comment type="caution">
    <text evidence="4">The sequence shown here is derived from an EMBL/GenBank/DDBJ whole genome shotgun (WGS) entry which is preliminary data.</text>
</comment>
<dbReference type="InterPro" id="IPR000551">
    <property type="entry name" value="MerR-type_HTH_dom"/>
</dbReference>
<evidence type="ECO:0000256" key="2">
    <source>
        <dbReference type="SAM" id="Coils"/>
    </source>
</evidence>
<organism evidence="4 5">
    <name type="scientific">Marinobacter halodurans</name>
    <dbReference type="NCBI Taxonomy" id="2528979"/>
    <lineage>
        <taxon>Bacteria</taxon>
        <taxon>Pseudomonadati</taxon>
        <taxon>Pseudomonadota</taxon>
        <taxon>Gammaproteobacteria</taxon>
        <taxon>Pseudomonadales</taxon>
        <taxon>Marinobacteraceae</taxon>
        <taxon>Marinobacter</taxon>
    </lineage>
</organism>
<dbReference type="PROSITE" id="PS50937">
    <property type="entry name" value="HTH_MERR_2"/>
    <property type="match status" value="1"/>
</dbReference>
<gene>
    <name evidence="4" type="ORF">EZI54_10250</name>
</gene>
<dbReference type="SMART" id="SM00422">
    <property type="entry name" value="HTH_MERR"/>
    <property type="match status" value="1"/>
</dbReference>
<sequence length="131" mass="15169">MSDLNVKQTHTISDLAREFGITTRTIRFYEEAGMITPERDGQTRIYTDQDRVKLKLILRGKRLGFSLAESRELIEMYDPSSDNTHQLNALQRKINERREALKQQLADIEIMQKELDDAEARCQAAMAALNR</sequence>
<keyword evidence="5" id="KW-1185">Reference proteome</keyword>
<dbReference type="PANTHER" id="PTHR30204">
    <property type="entry name" value="REDOX-CYCLING DRUG-SENSING TRANSCRIPTIONAL ACTIVATOR SOXR"/>
    <property type="match status" value="1"/>
</dbReference>
<dbReference type="RefSeq" id="WP_131481640.1">
    <property type="nucleotide sequence ID" value="NZ_SJDL01000013.1"/>
</dbReference>
<dbReference type="PANTHER" id="PTHR30204:SF58">
    <property type="entry name" value="HTH-TYPE TRANSCRIPTIONAL REGULATOR YFMP"/>
    <property type="match status" value="1"/>
</dbReference>
<dbReference type="EMBL" id="SJDL01000013">
    <property type="protein sequence ID" value="TBW56017.1"/>
    <property type="molecule type" value="Genomic_DNA"/>
</dbReference>
<protein>
    <submittedName>
        <fullName evidence="4">MerR family DNA-binding transcriptional regulator</fullName>
    </submittedName>
</protein>
<dbReference type="SUPFAM" id="SSF46955">
    <property type="entry name" value="Putative DNA-binding domain"/>
    <property type="match status" value="1"/>
</dbReference>
<evidence type="ECO:0000313" key="5">
    <source>
        <dbReference type="Proteomes" id="UP000313645"/>
    </source>
</evidence>
<dbReference type="InterPro" id="IPR047057">
    <property type="entry name" value="MerR_fam"/>
</dbReference>
<keyword evidence="2" id="KW-0175">Coiled coil</keyword>
<evidence type="ECO:0000256" key="1">
    <source>
        <dbReference type="ARBA" id="ARBA00023125"/>
    </source>
</evidence>
<evidence type="ECO:0000313" key="4">
    <source>
        <dbReference type="EMBL" id="TBW56017.1"/>
    </source>
</evidence>
<dbReference type="Pfam" id="PF13411">
    <property type="entry name" value="MerR_1"/>
    <property type="match status" value="1"/>
</dbReference>
<proteinExistence type="predicted"/>
<dbReference type="Gene3D" id="1.10.1660.10">
    <property type="match status" value="1"/>
</dbReference>
<feature type="domain" description="HTH merR-type" evidence="3">
    <location>
        <begin position="9"/>
        <end position="76"/>
    </location>
</feature>
<name>A0ABY1ZKH9_9GAMM</name>
<reference evidence="4 5" key="1">
    <citation type="submission" date="2019-02" db="EMBL/GenBank/DDBJ databases">
        <title>Marinobacter halodurans sp. nov., a marine bacterium isolated from sea tidal flat.</title>
        <authorList>
            <person name="Yoo Y."/>
            <person name="Lee D.W."/>
            <person name="Kim B.S."/>
            <person name="Kim J.-J."/>
        </authorList>
    </citation>
    <scope>NUCLEOTIDE SEQUENCE [LARGE SCALE GENOMIC DNA]</scope>
    <source>
        <strain evidence="4 5">YJ-S3-2</strain>
    </source>
</reference>
<keyword evidence="1 4" id="KW-0238">DNA-binding</keyword>
<dbReference type="InterPro" id="IPR009061">
    <property type="entry name" value="DNA-bd_dom_put_sf"/>
</dbReference>
<dbReference type="CDD" id="cd04776">
    <property type="entry name" value="HTH_GnyR"/>
    <property type="match status" value="1"/>
</dbReference>
<feature type="coiled-coil region" evidence="2">
    <location>
        <begin position="87"/>
        <end position="128"/>
    </location>
</feature>
<dbReference type="GO" id="GO:0003677">
    <property type="term" value="F:DNA binding"/>
    <property type="evidence" value="ECO:0007669"/>
    <property type="project" value="UniProtKB-KW"/>
</dbReference>
<evidence type="ECO:0000259" key="3">
    <source>
        <dbReference type="PROSITE" id="PS50937"/>
    </source>
</evidence>
<dbReference type="Proteomes" id="UP000313645">
    <property type="component" value="Unassembled WGS sequence"/>
</dbReference>